<keyword evidence="1" id="KW-0805">Transcription regulation</keyword>
<dbReference type="SMART" id="SM00342">
    <property type="entry name" value="HTH_ARAC"/>
    <property type="match status" value="1"/>
</dbReference>
<dbReference type="InterPro" id="IPR018060">
    <property type="entry name" value="HTH_AraC"/>
</dbReference>
<sequence>MTSAISRMNANLLHATHARADVERTVARLLGPHSMQAQGREPLNAELYDVALAHGGLAELSYGRATRIDFAGNAGQFLFRLTLAGACELSSGREHAAVTRGAISVSSPARASRIETSSDCRSLLLRIERNALEHKLADLLQATPRAPLRFEMSVNAAHRGAGVVRETLGHLHRMHAQCDGASTATLFGGDLTQWLMTMLLTQLPHSYSDALMRCDTRTPLPAHVRRARDHIDAHLDTPLTLAVLARVAGVSPRTLQNGFAQFVGQSPAAYVRERRLEAVHARLTREPQASVAQTMLACGVQSFGHFTKAYVRRYGHAPSVTRGRIA</sequence>
<dbReference type="InterPro" id="IPR035418">
    <property type="entry name" value="AraC-bd_2"/>
</dbReference>
<evidence type="ECO:0000256" key="3">
    <source>
        <dbReference type="ARBA" id="ARBA00023163"/>
    </source>
</evidence>
<accession>A0A2S4LY81</accession>
<dbReference type="Proteomes" id="UP000237381">
    <property type="component" value="Unassembled WGS sequence"/>
</dbReference>
<dbReference type="AlphaFoldDB" id="A0A2S4LY81"/>
<dbReference type="PANTHER" id="PTHR46796">
    <property type="entry name" value="HTH-TYPE TRANSCRIPTIONAL ACTIVATOR RHAS-RELATED"/>
    <property type="match status" value="1"/>
</dbReference>
<dbReference type="Gene3D" id="1.10.10.60">
    <property type="entry name" value="Homeodomain-like"/>
    <property type="match status" value="1"/>
</dbReference>
<keyword evidence="6" id="KW-1185">Reference proteome</keyword>
<organism evidence="5 6">
    <name type="scientific">Paraburkholderia eburnea</name>
    <dbReference type="NCBI Taxonomy" id="1189126"/>
    <lineage>
        <taxon>Bacteria</taxon>
        <taxon>Pseudomonadati</taxon>
        <taxon>Pseudomonadota</taxon>
        <taxon>Betaproteobacteria</taxon>
        <taxon>Burkholderiales</taxon>
        <taxon>Burkholderiaceae</taxon>
        <taxon>Paraburkholderia</taxon>
    </lineage>
</organism>
<keyword evidence="3" id="KW-0804">Transcription</keyword>
<dbReference type="GO" id="GO:0043565">
    <property type="term" value="F:sequence-specific DNA binding"/>
    <property type="evidence" value="ECO:0007669"/>
    <property type="project" value="InterPro"/>
</dbReference>
<reference evidence="5 6" key="1">
    <citation type="submission" date="2018-01" db="EMBL/GenBank/DDBJ databases">
        <title>Genomic Encyclopedia of Type Strains, Phase III (KMG-III): the genomes of soil and plant-associated and newly described type strains.</title>
        <authorList>
            <person name="Whitman W."/>
        </authorList>
    </citation>
    <scope>NUCLEOTIDE SEQUENCE [LARGE SCALE GENOMIC DNA]</scope>
    <source>
        <strain evidence="5 6">JCM 18070</strain>
    </source>
</reference>
<dbReference type="RefSeq" id="WP_103706771.1">
    <property type="nucleotide sequence ID" value="NZ_PQGA01000018.1"/>
</dbReference>
<dbReference type="Pfam" id="PF14525">
    <property type="entry name" value="AraC_binding_2"/>
    <property type="match status" value="1"/>
</dbReference>
<dbReference type="OrthoDB" id="185346at2"/>
<evidence type="ECO:0000256" key="1">
    <source>
        <dbReference type="ARBA" id="ARBA00023015"/>
    </source>
</evidence>
<dbReference type="PANTHER" id="PTHR46796:SF12">
    <property type="entry name" value="HTH-TYPE DNA-BINDING TRANSCRIPTIONAL ACTIVATOR EUTR"/>
    <property type="match status" value="1"/>
</dbReference>
<evidence type="ECO:0000313" key="6">
    <source>
        <dbReference type="Proteomes" id="UP000237381"/>
    </source>
</evidence>
<dbReference type="Pfam" id="PF12833">
    <property type="entry name" value="HTH_18"/>
    <property type="match status" value="1"/>
</dbReference>
<dbReference type="EMBL" id="PQGA01000018">
    <property type="protein sequence ID" value="POR47416.1"/>
    <property type="molecule type" value="Genomic_DNA"/>
</dbReference>
<evidence type="ECO:0000313" key="5">
    <source>
        <dbReference type="EMBL" id="POR47416.1"/>
    </source>
</evidence>
<dbReference type="GO" id="GO:0003700">
    <property type="term" value="F:DNA-binding transcription factor activity"/>
    <property type="evidence" value="ECO:0007669"/>
    <property type="project" value="InterPro"/>
</dbReference>
<dbReference type="InterPro" id="IPR050204">
    <property type="entry name" value="AraC_XylS_family_regulators"/>
</dbReference>
<keyword evidence="2" id="KW-0238">DNA-binding</keyword>
<dbReference type="PROSITE" id="PS01124">
    <property type="entry name" value="HTH_ARAC_FAMILY_2"/>
    <property type="match status" value="1"/>
</dbReference>
<dbReference type="SUPFAM" id="SSF46689">
    <property type="entry name" value="Homeodomain-like"/>
    <property type="match status" value="1"/>
</dbReference>
<evidence type="ECO:0000259" key="4">
    <source>
        <dbReference type="PROSITE" id="PS01124"/>
    </source>
</evidence>
<proteinExistence type="predicted"/>
<gene>
    <name evidence="5" type="ORF">B0G62_1187</name>
</gene>
<evidence type="ECO:0000256" key="2">
    <source>
        <dbReference type="ARBA" id="ARBA00023125"/>
    </source>
</evidence>
<name>A0A2S4LY81_9BURK</name>
<feature type="domain" description="HTH araC/xylS-type" evidence="4">
    <location>
        <begin position="225"/>
        <end position="324"/>
    </location>
</feature>
<comment type="caution">
    <text evidence="5">The sequence shown here is derived from an EMBL/GenBank/DDBJ whole genome shotgun (WGS) entry which is preliminary data.</text>
</comment>
<protein>
    <submittedName>
        <fullName evidence="5">AraC family transcriptional regulator</fullName>
    </submittedName>
</protein>
<dbReference type="InterPro" id="IPR009057">
    <property type="entry name" value="Homeodomain-like_sf"/>
</dbReference>